<proteinExistence type="predicted"/>
<geneLocation type="plasmid" evidence="1">
    <name>unnamed1</name>
</geneLocation>
<keyword evidence="1" id="KW-0614">Plasmid</keyword>
<evidence type="ECO:0000313" key="1">
    <source>
        <dbReference type="EMBL" id="XBT95506.1"/>
    </source>
</evidence>
<accession>A0AAU7RZB3</accession>
<protein>
    <submittedName>
        <fullName evidence="1">Uncharacterized protein</fullName>
    </submittedName>
</protein>
<sequence length="47" mass="5324">MQLFDSFRYRECEFAPPSHEKLQEASAKLADEQLSTTSRGKVAAAMF</sequence>
<dbReference type="AlphaFoldDB" id="A0AAU7RZB3"/>
<gene>
    <name evidence="1" type="ORF">ABM479_26585</name>
</gene>
<dbReference type="RefSeq" id="WP_349959778.1">
    <property type="nucleotide sequence ID" value="NZ_CP157961.1"/>
</dbReference>
<reference evidence="1" key="1">
    <citation type="submission" date="2024-06" db="EMBL/GenBank/DDBJ databases">
        <authorList>
            <person name="Li T."/>
            <person name="Gao R."/>
        </authorList>
    </citation>
    <scope>NUCLEOTIDE SEQUENCE</scope>
    <source>
        <strain evidence="1">ZPR3</strain>
        <plasmid evidence="1">unnamed1</plasmid>
    </source>
</reference>
<organism evidence="1">
    <name type="scientific">Rhizobium sp. ZPR3</name>
    <dbReference type="NCBI Taxonomy" id="3158967"/>
    <lineage>
        <taxon>Bacteria</taxon>
        <taxon>Pseudomonadati</taxon>
        <taxon>Pseudomonadota</taxon>
        <taxon>Alphaproteobacteria</taxon>
        <taxon>Hyphomicrobiales</taxon>
        <taxon>Rhizobiaceae</taxon>
        <taxon>Rhizobium/Agrobacterium group</taxon>
        <taxon>Rhizobium</taxon>
    </lineage>
</organism>
<dbReference type="EMBL" id="CP157961">
    <property type="protein sequence ID" value="XBT95506.1"/>
    <property type="molecule type" value="Genomic_DNA"/>
</dbReference>
<name>A0AAU7RZB3_9HYPH</name>